<dbReference type="InterPro" id="IPR050832">
    <property type="entry name" value="Bact_Acetyltransf"/>
</dbReference>
<protein>
    <submittedName>
        <fullName evidence="4">GNAT family N-acetyltransferase</fullName>
    </submittedName>
</protein>
<gene>
    <name evidence="4" type="ORF">Q0031_04040</name>
</gene>
<dbReference type="Proteomes" id="UP001240529">
    <property type="component" value="Unassembled WGS sequence"/>
</dbReference>
<keyword evidence="2" id="KW-0012">Acyltransferase</keyword>
<dbReference type="AlphaFoldDB" id="A0AAP5C4J7"/>
<dbReference type="CDD" id="cd04301">
    <property type="entry name" value="NAT_SF"/>
    <property type="match status" value="1"/>
</dbReference>
<organism evidence="4 5">
    <name type="scientific">Stenotrophomonas geniculata</name>
    <dbReference type="NCBI Taxonomy" id="86188"/>
    <lineage>
        <taxon>Bacteria</taxon>
        <taxon>Pseudomonadati</taxon>
        <taxon>Pseudomonadota</taxon>
        <taxon>Gammaproteobacteria</taxon>
        <taxon>Lysobacterales</taxon>
        <taxon>Lysobacteraceae</taxon>
        <taxon>Stenotrophomonas</taxon>
    </lineage>
</organism>
<dbReference type="PANTHER" id="PTHR43877">
    <property type="entry name" value="AMINOALKYLPHOSPHONATE N-ACETYLTRANSFERASE-RELATED-RELATED"/>
    <property type="match status" value="1"/>
</dbReference>
<dbReference type="InterPro" id="IPR016181">
    <property type="entry name" value="Acyl_CoA_acyltransferase"/>
</dbReference>
<feature type="domain" description="N-acetyltransferase" evidence="3">
    <location>
        <begin position="6"/>
        <end position="157"/>
    </location>
</feature>
<evidence type="ECO:0000259" key="3">
    <source>
        <dbReference type="PROSITE" id="PS51186"/>
    </source>
</evidence>
<evidence type="ECO:0000313" key="4">
    <source>
        <dbReference type="EMBL" id="MDQ7950947.1"/>
    </source>
</evidence>
<keyword evidence="1" id="KW-0808">Transferase</keyword>
<evidence type="ECO:0000256" key="1">
    <source>
        <dbReference type="ARBA" id="ARBA00022679"/>
    </source>
</evidence>
<name>A0AAP5C4J7_9GAMM</name>
<dbReference type="PROSITE" id="PS51186">
    <property type="entry name" value="GNAT"/>
    <property type="match status" value="1"/>
</dbReference>
<accession>A0AAP5C4J7</accession>
<proteinExistence type="predicted"/>
<dbReference type="RefSeq" id="WP_305730166.1">
    <property type="nucleotide sequence ID" value="NZ_JAUZEA010000002.1"/>
</dbReference>
<dbReference type="InterPro" id="IPR000182">
    <property type="entry name" value="GNAT_dom"/>
</dbReference>
<comment type="caution">
    <text evidence="4">The sequence shown here is derived from an EMBL/GenBank/DDBJ whole genome shotgun (WGS) entry which is preliminary data.</text>
</comment>
<sequence>MNVVEPNLRPVQPSNYATVASWPESAGATQRWAGPGVPFPLPPERFAQVLELEVRPGWALLDEQGVCVGFGQYWMTATDTAHLGRIIISPLARGRGLGRLLVQSLSAQALRESGIQRLTLRVYRDNTAAVALYRDLGFQQVEASSTQELLFMQRTSG</sequence>
<evidence type="ECO:0000313" key="5">
    <source>
        <dbReference type="Proteomes" id="UP001240529"/>
    </source>
</evidence>
<dbReference type="Pfam" id="PF00583">
    <property type="entry name" value="Acetyltransf_1"/>
    <property type="match status" value="1"/>
</dbReference>
<dbReference type="EMBL" id="JAVIAC010000002">
    <property type="protein sequence ID" value="MDQ7950947.1"/>
    <property type="molecule type" value="Genomic_DNA"/>
</dbReference>
<evidence type="ECO:0000256" key="2">
    <source>
        <dbReference type="ARBA" id="ARBA00023315"/>
    </source>
</evidence>
<reference evidence="4" key="1">
    <citation type="submission" date="2023-07" db="EMBL/GenBank/DDBJ databases">
        <authorList>
            <person name="Shahid S."/>
            <person name="Akbar M.Y."/>
            <person name="Ajmal W."/>
            <person name="Ansari A."/>
            <person name="Ghazanfar S."/>
        </authorList>
    </citation>
    <scope>NUCLEOTIDE SEQUENCE</scope>
    <source>
        <strain evidence="4">NIGAB</strain>
    </source>
</reference>
<dbReference type="SUPFAM" id="SSF55729">
    <property type="entry name" value="Acyl-CoA N-acyltransferases (Nat)"/>
    <property type="match status" value="1"/>
</dbReference>
<dbReference type="GO" id="GO:0016747">
    <property type="term" value="F:acyltransferase activity, transferring groups other than amino-acyl groups"/>
    <property type="evidence" value="ECO:0007669"/>
    <property type="project" value="InterPro"/>
</dbReference>
<dbReference type="Gene3D" id="3.40.630.30">
    <property type="match status" value="1"/>
</dbReference>